<dbReference type="AlphaFoldDB" id="A0AAX4JL37"/>
<feature type="domain" description="FAD/NAD(P)-binding" evidence="5">
    <location>
        <begin position="15"/>
        <end position="83"/>
    </location>
</feature>
<dbReference type="GeneID" id="91091660"/>
<dbReference type="GO" id="GO:0004174">
    <property type="term" value="F:electron-transferring-flavoprotein dehydrogenase activity"/>
    <property type="evidence" value="ECO:0007669"/>
    <property type="project" value="TreeGrafter"/>
</dbReference>
<evidence type="ECO:0000256" key="2">
    <source>
        <dbReference type="ARBA" id="ARBA00022630"/>
    </source>
</evidence>
<name>A0AAX4JL37_9TREE</name>
<dbReference type="Gene3D" id="3.50.50.60">
    <property type="entry name" value="FAD/NAD(P)-binding domain"/>
    <property type="match status" value="2"/>
</dbReference>
<gene>
    <name evidence="6" type="ORF">L201_000988</name>
</gene>
<evidence type="ECO:0000259" key="5">
    <source>
        <dbReference type="Pfam" id="PF07992"/>
    </source>
</evidence>
<comment type="similarity">
    <text evidence="1">Belongs to the FAD-dependent oxidoreductase family.</text>
</comment>
<keyword evidence="2" id="KW-0285">Flavoprotein</keyword>
<dbReference type="EMBL" id="CP144098">
    <property type="protein sequence ID" value="WWC86117.1"/>
    <property type="molecule type" value="Genomic_DNA"/>
</dbReference>
<evidence type="ECO:0000313" key="6">
    <source>
        <dbReference type="EMBL" id="WWC86117.1"/>
    </source>
</evidence>
<dbReference type="Proteomes" id="UP001355207">
    <property type="component" value="Chromosome 1"/>
</dbReference>
<protein>
    <recommendedName>
        <fullName evidence="5">FAD/NAD(P)-binding domain-containing protein</fullName>
    </recommendedName>
</protein>
<dbReference type="GO" id="GO:0050660">
    <property type="term" value="F:flavin adenine dinucleotide binding"/>
    <property type="evidence" value="ECO:0007669"/>
    <property type="project" value="TreeGrafter"/>
</dbReference>
<reference evidence="6 7" key="1">
    <citation type="submission" date="2024-01" db="EMBL/GenBank/DDBJ databases">
        <title>Comparative genomics of Cryptococcus and Kwoniella reveals pathogenesis evolution and contrasting modes of karyotype evolution via chromosome fusion or intercentromeric recombination.</title>
        <authorList>
            <person name="Coelho M.A."/>
            <person name="David-Palma M."/>
            <person name="Shea T."/>
            <person name="Bowers K."/>
            <person name="McGinley-Smith S."/>
            <person name="Mohammad A.W."/>
            <person name="Gnirke A."/>
            <person name="Yurkov A.M."/>
            <person name="Nowrousian M."/>
            <person name="Sun S."/>
            <person name="Cuomo C.A."/>
            <person name="Heitman J."/>
        </authorList>
    </citation>
    <scope>NUCLEOTIDE SEQUENCE [LARGE SCALE GENOMIC DNA]</scope>
    <source>
        <strain evidence="6 7">CBS 6074</strain>
    </source>
</reference>
<dbReference type="GO" id="GO:0005737">
    <property type="term" value="C:cytoplasm"/>
    <property type="evidence" value="ECO:0007669"/>
    <property type="project" value="TreeGrafter"/>
</dbReference>
<dbReference type="PANTHER" id="PTHR43735">
    <property type="entry name" value="APOPTOSIS-INDUCING FACTOR 1"/>
    <property type="match status" value="1"/>
</dbReference>
<dbReference type="SUPFAM" id="SSF51905">
    <property type="entry name" value="FAD/NAD(P)-binding domain"/>
    <property type="match status" value="1"/>
</dbReference>
<keyword evidence="7" id="KW-1185">Reference proteome</keyword>
<evidence type="ECO:0000256" key="1">
    <source>
        <dbReference type="ARBA" id="ARBA00006442"/>
    </source>
</evidence>
<dbReference type="Pfam" id="PF07992">
    <property type="entry name" value="Pyr_redox_2"/>
    <property type="match status" value="2"/>
</dbReference>
<evidence type="ECO:0000256" key="4">
    <source>
        <dbReference type="ARBA" id="ARBA00023002"/>
    </source>
</evidence>
<dbReference type="InterPro" id="IPR023753">
    <property type="entry name" value="FAD/NAD-binding_dom"/>
</dbReference>
<keyword evidence="4" id="KW-0560">Oxidoreductase</keyword>
<dbReference type="InterPro" id="IPR036188">
    <property type="entry name" value="FAD/NAD-bd_sf"/>
</dbReference>
<keyword evidence="3" id="KW-0274">FAD</keyword>
<evidence type="ECO:0000313" key="7">
    <source>
        <dbReference type="Proteomes" id="UP001355207"/>
    </source>
</evidence>
<dbReference type="RefSeq" id="XP_066072880.1">
    <property type="nucleotide sequence ID" value="XM_066216783.1"/>
</dbReference>
<dbReference type="PANTHER" id="PTHR43735:SF3">
    <property type="entry name" value="FERROPTOSIS SUPPRESSOR PROTEIN 1"/>
    <property type="match status" value="1"/>
</dbReference>
<evidence type="ECO:0000256" key="3">
    <source>
        <dbReference type="ARBA" id="ARBA00022827"/>
    </source>
</evidence>
<accession>A0AAX4JL37</accession>
<feature type="domain" description="FAD/NAD(P)-binding" evidence="5">
    <location>
        <begin position="89"/>
        <end position="220"/>
    </location>
</feature>
<dbReference type="PRINTS" id="PR00368">
    <property type="entry name" value="FADPNR"/>
</dbReference>
<organism evidence="6 7">
    <name type="scientific">Kwoniella dendrophila CBS 6074</name>
    <dbReference type="NCBI Taxonomy" id="1295534"/>
    <lineage>
        <taxon>Eukaryota</taxon>
        <taxon>Fungi</taxon>
        <taxon>Dikarya</taxon>
        <taxon>Basidiomycota</taxon>
        <taxon>Agaricomycotina</taxon>
        <taxon>Tremellomycetes</taxon>
        <taxon>Tremellales</taxon>
        <taxon>Cryptococcaceae</taxon>
        <taxon>Kwoniella</taxon>
    </lineage>
</organism>
<proteinExistence type="inferred from homology"/>
<sequence>MPSWNQTEQEFIESLRQSQREIYKAKKILVIGGGAVGVEIAGEIAAHHAEKSVTLVHKDYGLLSPTPFTKVNEKLQKGGMDIHSYSSPPTDPRLSIDLQNLCKKLGIKTILNVRVFFPSSDKNTEVKWDGKFGLQDELVTVRLKSGDSIKADYIHCGCGMKPNSNLVGEIDQNALDGDLIRVNEYLKVNSTSKVSILNNNHYYAIGDVCSCPGFKVGHTAFASAAKTASNIINEIKGRTLSKYNPGFISGLNLPLGPNEGAGMATFGWLGTWVFGSRLTNRARGKDAGTEKYFAGRFKGDNKPDMKVDF</sequence>